<sequence length="570" mass="62640">MRDVTPEPETDKISHETLKPQEVFRSLRAPASGQGRSSGFSGAQAQVSTLPVYEKIPYAELFSAFHPPQAAHTPPREDRFQHVFHPAGIAIREMWNSGFLHQAKNDRSTVHITAEHSLLSNSHAQRGQLSETSHDMRPFDNGYNPGSIGMQDFGSPVPVFSNLSTVHSDSAAASVVNYLLNDKEGEERGNTPIGVHEGEMSFATCGAFLHENIPQTIAEQDTEVPESRGLGMEGARNGDFRLNVEGPTGAAFSLFCQNLLPLVRMPHARLDCSESGLCFTKEDLSERGSYFQFPPCQSNSDDRPMHLGRQTQRNFSAVVALAKEIASAPYGRRYMTLFYLFVHHRGMRIQPQHPVESTEKQEERIYTMAGVHAAAAASAPYTERCKILVDALENQDSGTAPQGLPSYPEINFGNPIQNSNLRVYPPEPRPNEHLHVPNGVSGSSFDYPAENIFPKCVPNAFAPPQESCIFYSEGAPLPQLPCPPQAAPHPIASFPFDPPLQMPRSLLPYQGAPSGASGFSLHPTQTDDRFTVPKTFLHAARTPPPRFAPPVNRMYTAEVQHTSFAVPASL</sequence>
<evidence type="ECO:0000256" key="1">
    <source>
        <dbReference type="SAM" id="MobiDB-lite"/>
    </source>
</evidence>
<evidence type="ECO:0000313" key="2">
    <source>
        <dbReference type="EMBL" id="KFG51877.1"/>
    </source>
</evidence>
<feature type="compositionally biased region" description="Basic and acidic residues" evidence="1">
    <location>
        <begin position="1"/>
        <end position="19"/>
    </location>
</feature>
<dbReference type="Proteomes" id="UP000028838">
    <property type="component" value="Unassembled WGS sequence"/>
</dbReference>
<protein>
    <submittedName>
        <fullName evidence="2">Uncharacterized protein</fullName>
    </submittedName>
</protein>
<feature type="region of interest" description="Disordered" evidence="1">
    <location>
        <begin position="1"/>
        <end position="23"/>
    </location>
</feature>
<name>A0A086L5F9_TOXGO</name>
<reference evidence="2 3" key="1">
    <citation type="submission" date="2014-07" db="EMBL/GenBank/DDBJ databases">
        <authorList>
            <person name="Sibley D."/>
            <person name="Venepally P."/>
            <person name="Karamycheva S."/>
            <person name="Hadjithomas M."/>
            <person name="Khan A."/>
            <person name="Brunk B."/>
            <person name="Roos D."/>
            <person name="Caler E."/>
            <person name="Lorenzi H."/>
        </authorList>
    </citation>
    <scope>NUCLEOTIDE SEQUENCE [LARGE SCALE GENOMIC DNA]</scope>
    <source>
        <strain evidence="2 3">FOU</strain>
    </source>
</reference>
<evidence type="ECO:0000313" key="3">
    <source>
        <dbReference type="Proteomes" id="UP000028838"/>
    </source>
</evidence>
<proteinExistence type="predicted"/>
<dbReference type="VEuPathDB" id="ToxoDB:TGFOU_366510"/>
<comment type="caution">
    <text evidence="2">The sequence shown here is derived from an EMBL/GenBank/DDBJ whole genome shotgun (WGS) entry which is preliminary data.</text>
</comment>
<organism evidence="2 3">
    <name type="scientific">Toxoplasma gondii FOU</name>
    <dbReference type="NCBI Taxonomy" id="943167"/>
    <lineage>
        <taxon>Eukaryota</taxon>
        <taxon>Sar</taxon>
        <taxon>Alveolata</taxon>
        <taxon>Apicomplexa</taxon>
        <taxon>Conoidasida</taxon>
        <taxon>Coccidia</taxon>
        <taxon>Eucoccidiorida</taxon>
        <taxon>Eimeriorina</taxon>
        <taxon>Sarcocystidae</taxon>
        <taxon>Toxoplasma</taxon>
    </lineage>
</organism>
<dbReference type="EMBL" id="AEYH02001228">
    <property type="protein sequence ID" value="KFG51877.1"/>
    <property type="molecule type" value="Genomic_DNA"/>
</dbReference>
<dbReference type="OrthoDB" id="10690221at2759"/>
<gene>
    <name evidence="2" type="ORF">TGFOU_366510</name>
</gene>
<dbReference type="AlphaFoldDB" id="A0A086L5F9"/>
<accession>A0A086L5F9</accession>